<dbReference type="PROSITE" id="PS51123">
    <property type="entry name" value="OMPA_2"/>
    <property type="match status" value="1"/>
</dbReference>
<dbReference type="InterPro" id="IPR006665">
    <property type="entry name" value="OmpA-like"/>
</dbReference>
<dbReference type="Pfam" id="PF00691">
    <property type="entry name" value="OmpA"/>
    <property type="match status" value="1"/>
</dbReference>
<dbReference type="Proteomes" id="UP000663940">
    <property type="component" value="Chromosome"/>
</dbReference>
<gene>
    <name evidence="4" type="ORF">DIU31_028250</name>
    <name evidence="5" type="ORF">J3L21_32760</name>
</gene>
<feature type="domain" description="OmpA-like" evidence="3">
    <location>
        <begin position="92"/>
        <end position="205"/>
    </location>
</feature>
<protein>
    <submittedName>
        <fullName evidence="4">OmpA family protein</fullName>
    </submittedName>
</protein>
<dbReference type="InterPro" id="IPR036737">
    <property type="entry name" value="OmpA-like_sf"/>
</dbReference>
<dbReference type="AlphaFoldDB" id="A0AAE6JM02"/>
<accession>A0AAE6JM02</accession>
<dbReference type="EMBL" id="CP043451">
    <property type="protein sequence ID" value="QEM07200.1"/>
    <property type="molecule type" value="Genomic_DNA"/>
</dbReference>
<dbReference type="Gene3D" id="3.30.1330.60">
    <property type="entry name" value="OmpA-like domain"/>
    <property type="match status" value="1"/>
</dbReference>
<evidence type="ECO:0000256" key="2">
    <source>
        <dbReference type="SAM" id="SignalP"/>
    </source>
</evidence>
<dbReference type="GO" id="GO:0016020">
    <property type="term" value="C:membrane"/>
    <property type="evidence" value="ECO:0007669"/>
    <property type="project" value="UniProtKB-UniRule"/>
</dbReference>
<organism evidence="4 6">
    <name type="scientific">Mucilaginibacter rubeus</name>
    <dbReference type="NCBI Taxonomy" id="2027860"/>
    <lineage>
        <taxon>Bacteria</taxon>
        <taxon>Pseudomonadati</taxon>
        <taxon>Bacteroidota</taxon>
        <taxon>Sphingobacteriia</taxon>
        <taxon>Sphingobacteriales</taxon>
        <taxon>Sphingobacteriaceae</taxon>
        <taxon>Mucilaginibacter</taxon>
    </lineage>
</organism>
<evidence type="ECO:0000313" key="6">
    <source>
        <dbReference type="Proteomes" id="UP000250557"/>
    </source>
</evidence>
<dbReference type="RefSeq" id="WP_112653094.1">
    <property type="nucleotide sequence ID" value="NZ_CP043451.1"/>
</dbReference>
<evidence type="ECO:0000313" key="7">
    <source>
        <dbReference type="Proteomes" id="UP000663940"/>
    </source>
</evidence>
<dbReference type="PANTHER" id="PTHR30329:SF21">
    <property type="entry name" value="LIPOPROTEIN YIAD-RELATED"/>
    <property type="match status" value="1"/>
</dbReference>
<dbReference type="SUPFAM" id="SSF103088">
    <property type="entry name" value="OmpA-like"/>
    <property type="match status" value="1"/>
</dbReference>
<evidence type="ECO:0000313" key="5">
    <source>
        <dbReference type="EMBL" id="QTE50248.1"/>
    </source>
</evidence>
<dbReference type="InterPro" id="IPR050330">
    <property type="entry name" value="Bact_OuterMem_StrucFunc"/>
</dbReference>
<evidence type="ECO:0000256" key="1">
    <source>
        <dbReference type="PROSITE-ProRule" id="PRU00473"/>
    </source>
</evidence>
<dbReference type="Proteomes" id="UP000250557">
    <property type="component" value="Chromosome"/>
</dbReference>
<dbReference type="EMBL" id="CP071880">
    <property type="protein sequence ID" value="QTE50248.1"/>
    <property type="molecule type" value="Genomic_DNA"/>
</dbReference>
<dbReference type="CDD" id="cd07185">
    <property type="entry name" value="OmpA_C-like"/>
    <property type="match status" value="1"/>
</dbReference>
<keyword evidence="1" id="KW-0472">Membrane</keyword>
<reference evidence="5 7" key="2">
    <citation type="submission" date="2021-03" db="EMBL/GenBank/DDBJ databases">
        <title>Mucilaginibacter strains isolated from gold and copper mining confer multi heavy-metal resistance.</title>
        <authorList>
            <person name="Li Y."/>
        </authorList>
    </citation>
    <scope>NUCLEOTIDE SEQUENCE [LARGE SCALE GENOMIC DNA]</scope>
    <source>
        <strain evidence="5 7">P2-4</strain>
    </source>
</reference>
<feature type="chain" id="PRO_5041985467" evidence="2">
    <location>
        <begin position="19"/>
        <end position="205"/>
    </location>
</feature>
<keyword evidence="7" id="KW-1185">Reference proteome</keyword>
<reference evidence="4 6" key="1">
    <citation type="submission" date="2019-08" db="EMBL/GenBank/DDBJ databases">
        <title>Comparative genome analysis confer to the adaptation heavy metal polluted environment.</title>
        <authorList>
            <person name="Li Y."/>
        </authorList>
    </citation>
    <scope>NUCLEOTIDE SEQUENCE [LARGE SCALE GENOMIC DNA]</scope>
    <source>
        <strain evidence="4 6">P2</strain>
    </source>
</reference>
<name>A0AAE6JM02_9SPHI</name>
<proteinExistence type="predicted"/>
<evidence type="ECO:0000259" key="3">
    <source>
        <dbReference type="PROSITE" id="PS51123"/>
    </source>
</evidence>
<keyword evidence="2" id="KW-0732">Signal</keyword>
<feature type="signal peptide" evidence="2">
    <location>
        <begin position="1"/>
        <end position="18"/>
    </location>
</feature>
<evidence type="ECO:0000313" key="4">
    <source>
        <dbReference type="EMBL" id="QEM07200.1"/>
    </source>
</evidence>
<sequence length="205" mass="22636">MKKYLTIAFTLSSTCVFAQVVQTPGGVVDLKTEMHYGGYLRDKSHPDKQDKIIWYPTQKLYRPCAKYDQLLEVPSGFKYVDVDCNCTEAFPYRFGPASAYQSIHFEENTAVLSASSYAILDSTAADLKNTHAKVVLGGYAANEGTAAQALSLAKDRANSVKTYLVNAGVDARLIKVKGYGETKPVADNSTEEGRVANRRVEFQRQ</sequence>
<dbReference type="PANTHER" id="PTHR30329">
    <property type="entry name" value="STATOR ELEMENT OF FLAGELLAR MOTOR COMPLEX"/>
    <property type="match status" value="1"/>
</dbReference>